<organism evidence="1 2">
    <name type="scientific">Tychonema bourrellyi FEM_GT703</name>
    <dbReference type="NCBI Taxonomy" id="2040638"/>
    <lineage>
        <taxon>Bacteria</taxon>
        <taxon>Bacillati</taxon>
        <taxon>Cyanobacteriota</taxon>
        <taxon>Cyanophyceae</taxon>
        <taxon>Oscillatoriophycideae</taxon>
        <taxon>Oscillatoriales</taxon>
        <taxon>Microcoleaceae</taxon>
        <taxon>Tychonema</taxon>
    </lineage>
</organism>
<dbReference type="InterPro" id="IPR025427">
    <property type="entry name" value="DUF4160"/>
</dbReference>
<dbReference type="OrthoDB" id="122670at2"/>
<proteinExistence type="predicted"/>
<dbReference type="AlphaFoldDB" id="A0A2G4EW48"/>
<reference evidence="1" key="1">
    <citation type="submission" date="2017-10" db="EMBL/GenBank/DDBJ databases">
        <title>Draft genome sequence of the planktic cyanobacteria Tychonema bourrellyi isolated from alpine lentic freshwater.</title>
        <authorList>
            <person name="Tett A."/>
            <person name="Armanini F."/>
            <person name="Asnicar F."/>
            <person name="Boscaini A."/>
            <person name="Pasolli E."/>
            <person name="Zolfo M."/>
            <person name="Donati C."/>
            <person name="Salmaso N."/>
            <person name="Segata N."/>
        </authorList>
    </citation>
    <scope>NUCLEOTIDE SEQUENCE</scope>
    <source>
        <strain evidence="1">FEM_GT703</strain>
    </source>
</reference>
<sequence>MPTVLQVGPYSFIFFSSDRGEPAHIHVKRDRQLAKFWMNPVSLEKNRGFKEHELNQIARLVEEYEQTLLEAWHDYFDT</sequence>
<name>A0A2G4EW48_9CYAN</name>
<keyword evidence="2" id="KW-1185">Reference proteome</keyword>
<evidence type="ECO:0000313" key="1">
    <source>
        <dbReference type="EMBL" id="PHX53407.1"/>
    </source>
</evidence>
<evidence type="ECO:0000313" key="2">
    <source>
        <dbReference type="Proteomes" id="UP000226442"/>
    </source>
</evidence>
<comment type="caution">
    <text evidence="1">The sequence shown here is derived from an EMBL/GenBank/DDBJ whole genome shotgun (WGS) entry which is preliminary data.</text>
</comment>
<gene>
    <name evidence="1" type="ORF">CP500_021690</name>
</gene>
<accession>A0A2G4EW48</accession>
<dbReference type="EMBL" id="NXIB02000202">
    <property type="protein sequence ID" value="PHX53407.1"/>
    <property type="molecule type" value="Genomic_DNA"/>
</dbReference>
<dbReference type="Proteomes" id="UP000226442">
    <property type="component" value="Unassembled WGS sequence"/>
</dbReference>
<dbReference type="Pfam" id="PF13711">
    <property type="entry name" value="DUF4160"/>
    <property type="match status" value="1"/>
</dbReference>
<protein>
    <submittedName>
        <fullName evidence="1">DUF4160 domain-containing protein</fullName>
    </submittedName>
</protein>
<dbReference type="RefSeq" id="WP_096831702.1">
    <property type="nucleotide sequence ID" value="NZ_NXIB02000202.1"/>
</dbReference>